<keyword evidence="4" id="KW-1185">Reference proteome</keyword>
<evidence type="ECO:0000313" key="3">
    <source>
        <dbReference type="Proteomes" id="UP000095284"/>
    </source>
</evidence>
<dbReference type="EMBL" id="CAJFCV020000003">
    <property type="protein sequence ID" value="CAG9111917.1"/>
    <property type="molecule type" value="Genomic_DNA"/>
</dbReference>
<dbReference type="Proteomes" id="UP000582659">
    <property type="component" value="Unassembled WGS sequence"/>
</dbReference>
<name>A0A1I7S7K2_BURXY</name>
<evidence type="ECO:0000256" key="1">
    <source>
        <dbReference type="SAM" id="MobiDB-lite"/>
    </source>
</evidence>
<protein>
    <submittedName>
        <fullName evidence="2">(pine wood nematode) hypothetical protein</fullName>
    </submittedName>
</protein>
<dbReference type="WBParaSite" id="BXY_0899300.1">
    <property type="protein sequence ID" value="BXY_0899300.1"/>
    <property type="gene ID" value="BXY_0899300"/>
</dbReference>
<dbReference type="EMBL" id="CAJFDI010000003">
    <property type="protein sequence ID" value="CAD5223218.1"/>
    <property type="molecule type" value="Genomic_DNA"/>
</dbReference>
<reference evidence="2" key="2">
    <citation type="submission" date="2020-09" db="EMBL/GenBank/DDBJ databases">
        <authorList>
            <person name="Kikuchi T."/>
        </authorList>
    </citation>
    <scope>NUCLEOTIDE SEQUENCE</scope>
    <source>
        <strain evidence="2">Ka4C1</strain>
    </source>
</reference>
<dbReference type="Proteomes" id="UP000659654">
    <property type="component" value="Unassembled WGS sequence"/>
</dbReference>
<evidence type="ECO:0000313" key="2">
    <source>
        <dbReference type="EMBL" id="CAD5223218.1"/>
    </source>
</evidence>
<accession>A0A1I7S7K2</accession>
<reference evidence="5" key="1">
    <citation type="submission" date="2016-11" db="UniProtKB">
        <authorList>
            <consortium name="WormBaseParasite"/>
        </authorList>
    </citation>
    <scope>IDENTIFICATION</scope>
</reference>
<organism evidence="3 5">
    <name type="scientific">Bursaphelenchus xylophilus</name>
    <name type="common">Pinewood nematode worm</name>
    <name type="synonym">Aphelenchoides xylophilus</name>
    <dbReference type="NCBI Taxonomy" id="6326"/>
    <lineage>
        <taxon>Eukaryota</taxon>
        <taxon>Metazoa</taxon>
        <taxon>Ecdysozoa</taxon>
        <taxon>Nematoda</taxon>
        <taxon>Chromadorea</taxon>
        <taxon>Rhabditida</taxon>
        <taxon>Tylenchina</taxon>
        <taxon>Tylenchomorpha</taxon>
        <taxon>Aphelenchoidea</taxon>
        <taxon>Aphelenchoididae</taxon>
        <taxon>Bursaphelenchus</taxon>
    </lineage>
</organism>
<feature type="region of interest" description="Disordered" evidence="1">
    <location>
        <begin position="39"/>
        <end position="75"/>
    </location>
</feature>
<proteinExistence type="predicted"/>
<gene>
    <name evidence="2" type="ORF">BXYJ_LOCUS7869</name>
</gene>
<evidence type="ECO:0000313" key="4">
    <source>
        <dbReference type="Proteomes" id="UP000659654"/>
    </source>
</evidence>
<evidence type="ECO:0000313" key="5">
    <source>
        <dbReference type="WBParaSite" id="BXY_0899300.1"/>
    </source>
</evidence>
<dbReference type="AlphaFoldDB" id="A0A1I7S7K2"/>
<sequence>MKRNANNVVVGFVSGLNISLCEEGSALGSFQVLNIMDESMEPGPSRCDPNIDLPSTDVPPENELKEIRKKGLEKA</sequence>
<feature type="compositionally biased region" description="Basic and acidic residues" evidence="1">
    <location>
        <begin position="62"/>
        <end position="75"/>
    </location>
</feature>
<dbReference type="Proteomes" id="UP000095284">
    <property type="component" value="Unplaced"/>
</dbReference>